<evidence type="ECO:0000313" key="1">
    <source>
        <dbReference type="EMBL" id="WFG00304.1"/>
    </source>
</evidence>
<protein>
    <submittedName>
        <fullName evidence="1">Uncharacterized protein</fullName>
    </submittedName>
</protein>
<dbReference type="AlphaFoldDB" id="A0AAJ5ZAZ8"/>
<proteinExistence type="predicted"/>
<sequence length="376" mass="41916">MVKLDGMDETPPLLDLQSESVRNDLISQIQQNVPVNGIPPNMTLSRVISESLLGLYTSIHAQTADSHYIDYCCSIQKELTPSLNLLRRRDLRLAQPGVIDALMTHLEGQPCTFLHPQESVAESIVMSLVVNKELRKSALSIQAEIVDLLTRAIVVEGWSSNSLCYQSRRDEFLINADPVQTLYELLQLVPEPMLRENAPLSELLVEMNQAEPPRTFTIRDRRFPDSYSLHILNLLNGNVNWAVKHFPHEHVPTHSSVTGDAFITGLEKIVKDGAVGWYEEYIKAAAKQGMVSLDTLVSCKDDKVTPGNSVELVQDPLMPDVQFHEIGSLLLSTHINIYQCIMSGAMERQVNALVGSAKSSQPLDGNITYPQRGLRL</sequence>
<reference evidence="1" key="1">
    <citation type="submission" date="2023-03" db="EMBL/GenBank/DDBJ databases">
        <title>Aeromonas caviae strain AC1520.</title>
        <authorList>
            <person name="Xie T."/>
            <person name="Zhang Q."/>
            <person name="Deng J."/>
            <person name="Li X."/>
        </authorList>
    </citation>
    <scope>NUCLEOTIDE SEQUENCE</scope>
    <source>
        <strain evidence="1">AC1520</strain>
        <plasmid evidence="1">pAC1520</plasmid>
    </source>
</reference>
<name>A0AAJ5ZAZ8_AERCA</name>
<dbReference type="Proteomes" id="UP001218423">
    <property type="component" value="Plasmid pAC1520"/>
</dbReference>
<dbReference type="EMBL" id="CP120943">
    <property type="protein sequence ID" value="WFG00304.1"/>
    <property type="molecule type" value="Genomic_DNA"/>
</dbReference>
<evidence type="ECO:0000313" key="2">
    <source>
        <dbReference type="Proteomes" id="UP001218423"/>
    </source>
</evidence>
<accession>A0AAJ5ZAZ8</accession>
<gene>
    <name evidence="1" type="ORF">P5S46_21315</name>
</gene>
<dbReference type="RefSeq" id="WP_277857225.1">
    <property type="nucleotide sequence ID" value="NZ_CP120943.1"/>
</dbReference>
<geneLocation type="plasmid" evidence="1 2">
    <name>pAC1520</name>
</geneLocation>
<organism evidence="1 2">
    <name type="scientific">Aeromonas caviae</name>
    <name type="common">Aeromonas punctata</name>
    <dbReference type="NCBI Taxonomy" id="648"/>
    <lineage>
        <taxon>Bacteria</taxon>
        <taxon>Pseudomonadati</taxon>
        <taxon>Pseudomonadota</taxon>
        <taxon>Gammaproteobacteria</taxon>
        <taxon>Aeromonadales</taxon>
        <taxon>Aeromonadaceae</taxon>
        <taxon>Aeromonas</taxon>
    </lineage>
</organism>
<keyword evidence="1" id="KW-0614">Plasmid</keyword>